<dbReference type="EMBL" id="UINC01001393">
    <property type="protein sequence ID" value="SUZ79576.1"/>
    <property type="molecule type" value="Genomic_DNA"/>
</dbReference>
<evidence type="ECO:0000256" key="3">
    <source>
        <dbReference type="ARBA" id="ARBA00022692"/>
    </source>
</evidence>
<evidence type="ECO:0000313" key="7">
    <source>
        <dbReference type="EMBL" id="SUZ79576.1"/>
    </source>
</evidence>
<dbReference type="InterPro" id="IPR011743">
    <property type="entry name" value="Caa3_sub_IV"/>
</dbReference>
<dbReference type="AlphaFoldDB" id="A0A381QJQ7"/>
<protein>
    <recommendedName>
        <fullName evidence="8">Caa(3)-type oxidase subunit IV</fullName>
    </recommendedName>
</protein>
<sequence length="109" mass="12416">MSDAYAHPNYVKIWYWLLGLLALSIAGPMLEIPTLTIITAFGIAIVKSYLVAAYFMHLKFEKKIIWFFLILSICLLGVFFFGTAPDLMMTDGDQWIDCIADKSCVEQRL</sequence>
<evidence type="ECO:0000256" key="4">
    <source>
        <dbReference type="ARBA" id="ARBA00022989"/>
    </source>
</evidence>
<gene>
    <name evidence="7" type="ORF">METZ01_LOCUS32430</name>
</gene>
<feature type="transmembrane region" description="Helical" evidence="6">
    <location>
        <begin position="12"/>
        <end position="30"/>
    </location>
</feature>
<organism evidence="7">
    <name type="scientific">marine metagenome</name>
    <dbReference type="NCBI Taxonomy" id="408172"/>
    <lineage>
        <taxon>unclassified sequences</taxon>
        <taxon>metagenomes</taxon>
        <taxon>ecological metagenomes</taxon>
    </lineage>
</organism>
<dbReference type="NCBIfam" id="TIGR02229">
    <property type="entry name" value="caa3_sub_IV"/>
    <property type="match status" value="1"/>
</dbReference>
<proteinExistence type="predicted"/>
<dbReference type="InterPro" id="IPR005171">
    <property type="entry name" value="Cyt_c_oxidase_su4_prok"/>
</dbReference>
<reference evidence="7" key="1">
    <citation type="submission" date="2018-05" db="EMBL/GenBank/DDBJ databases">
        <authorList>
            <person name="Lanie J.A."/>
            <person name="Ng W.-L."/>
            <person name="Kazmierczak K.M."/>
            <person name="Andrzejewski T.M."/>
            <person name="Davidsen T.M."/>
            <person name="Wayne K.J."/>
            <person name="Tettelin H."/>
            <person name="Glass J.I."/>
            <person name="Rusch D."/>
            <person name="Podicherti R."/>
            <person name="Tsui H.-C.T."/>
            <person name="Winkler M.E."/>
        </authorList>
    </citation>
    <scope>NUCLEOTIDE SEQUENCE</scope>
</reference>
<keyword evidence="4 6" id="KW-1133">Transmembrane helix</keyword>
<comment type="subcellular location">
    <subcellularLocation>
        <location evidence="1">Cell membrane</location>
        <topology evidence="1">Multi-pass membrane protein</topology>
    </subcellularLocation>
</comment>
<dbReference type="Pfam" id="PF03626">
    <property type="entry name" value="COX4_pro"/>
    <property type="match status" value="1"/>
</dbReference>
<dbReference type="GO" id="GO:0005886">
    <property type="term" value="C:plasma membrane"/>
    <property type="evidence" value="ECO:0007669"/>
    <property type="project" value="UniProtKB-SubCell"/>
</dbReference>
<feature type="transmembrane region" description="Helical" evidence="6">
    <location>
        <begin position="36"/>
        <end position="57"/>
    </location>
</feature>
<keyword evidence="2" id="KW-1003">Cell membrane</keyword>
<evidence type="ECO:0000256" key="6">
    <source>
        <dbReference type="SAM" id="Phobius"/>
    </source>
</evidence>
<evidence type="ECO:0000256" key="1">
    <source>
        <dbReference type="ARBA" id="ARBA00004651"/>
    </source>
</evidence>
<evidence type="ECO:0008006" key="8">
    <source>
        <dbReference type="Google" id="ProtNLM"/>
    </source>
</evidence>
<evidence type="ECO:0000256" key="5">
    <source>
        <dbReference type="ARBA" id="ARBA00023136"/>
    </source>
</evidence>
<evidence type="ECO:0000256" key="2">
    <source>
        <dbReference type="ARBA" id="ARBA00022475"/>
    </source>
</evidence>
<accession>A0A381QJQ7</accession>
<feature type="transmembrane region" description="Helical" evidence="6">
    <location>
        <begin position="64"/>
        <end position="84"/>
    </location>
</feature>
<keyword evidence="5 6" id="KW-0472">Membrane</keyword>
<keyword evidence="3 6" id="KW-0812">Transmembrane</keyword>
<name>A0A381QJQ7_9ZZZZ</name>